<evidence type="ECO:0000313" key="3">
    <source>
        <dbReference type="Proteomes" id="UP000257076"/>
    </source>
</evidence>
<dbReference type="Pfam" id="PF05133">
    <property type="entry name" value="SPP1_portal"/>
    <property type="match status" value="1"/>
</dbReference>
<feature type="region of interest" description="Disordered" evidence="1">
    <location>
        <begin position="439"/>
        <end position="461"/>
    </location>
</feature>
<evidence type="ECO:0000313" key="2">
    <source>
        <dbReference type="EMBL" id="REG25290.1"/>
    </source>
</evidence>
<dbReference type="EMBL" id="QUMW01000009">
    <property type="protein sequence ID" value="REG25290.1"/>
    <property type="molecule type" value="Genomic_DNA"/>
</dbReference>
<feature type="compositionally biased region" description="Basic and acidic residues" evidence="1">
    <location>
        <begin position="48"/>
        <end position="61"/>
    </location>
</feature>
<feature type="region of interest" description="Disordered" evidence="1">
    <location>
        <begin position="47"/>
        <end position="70"/>
    </location>
</feature>
<dbReference type="NCBIfam" id="TIGR01538">
    <property type="entry name" value="portal_SPP1"/>
    <property type="match status" value="1"/>
</dbReference>
<keyword evidence="3" id="KW-1185">Reference proteome</keyword>
<dbReference type="InterPro" id="IPR006428">
    <property type="entry name" value="Portal_SPP1-type"/>
</dbReference>
<name>A0A3E0AZX9_9STAP</name>
<dbReference type="InterPro" id="IPR021145">
    <property type="entry name" value="Portal_protein_SPP1_Gp6-like"/>
</dbReference>
<organism evidence="2 3">
    <name type="scientific">Jeotgalicoccus halotolerans</name>
    <dbReference type="NCBI Taxonomy" id="157227"/>
    <lineage>
        <taxon>Bacteria</taxon>
        <taxon>Bacillati</taxon>
        <taxon>Bacillota</taxon>
        <taxon>Bacilli</taxon>
        <taxon>Bacillales</taxon>
        <taxon>Staphylococcaceae</taxon>
        <taxon>Jeotgalicoccus</taxon>
    </lineage>
</organism>
<dbReference type="Proteomes" id="UP000257076">
    <property type="component" value="Unassembled WGS sequence"/>
</dbReference>
<sequence length="461" mass="53572">MDPFTKPHGEILTDSIKVEDETQEEMILRLITEHDRNIAIYQTGQRYYDGDPDIKSEDPPKDTNGQTDELKPDWRFDHNPHANLVDQKVGYIVGESPNYQHKEEKVTEVIEKHLGYDFDDDLNDILTAASNKGVEWLHPYVDEEGNFNTLEIPAEQIVPVWKDRKQRVLHAVIRHYTVGDELRVEYWTAERVWYYISKDGELQLGWYHGINENNPTTHLDGESWGRVPFIPFKNNSQSVSDIWRYKTFIDAMNRRSSDTQNMFDESTELIYILRGYEGENLGEFMRNLKFYKAINVSEDGGVDTIRVEVPVTSSNEWLEKLREYVYEYGRGVDFNKNELGNSPSGIALRFLYTGLDLKTKQLARKTIPAIKQLLWFVFEYEDMDGNIADEVDVTFNYNRMVNELEQSQIASMSQTVISDDTVMANHPWVDDLEKEKERLAAEDGRVDSELPIKGVEGDELE</sequence>
<gene>
    <name evidence="2" type="ORF">DFR63_0316</name>
</gene>
<dbReference type="RefSeq" id="WP_115883993.1">
    <property type="nucleotide sequence ID" value="NZ_CBCSHX010000001.1"/>
</dbReference>
<proteinExistence type="predicted"/>
<dbReference type="OrthoDB" id="1697867at2"/>
<protein>
    <submittedName>
        <fullName evidence="2">SPP1 family phage portal protein</fullName>
    </submittedName>
</protein>
<comment type="caution">
    <text evidence="2">The sequence shown here is derived from an EMBL/GenBank/DDBJ whole genome shotgun (WGS) entry which is preliminary data.</text>
</comment>
<feature type="compositionally biased region" description="Basic and acidic residues" evidence="1">
    <location>
        <begin position="439"/>
        <end position="450"/>
    </location>
</feature>
<evidence type="ECO:0000256" key="1">
    <source>
        <dbReference type="SAM" id="MobiDB-lite"/>
    </source>
</evidence>
<dbReference type="AlphaFoldDB" id="A0A3E0AZX9"/>
<accession>A0A3E0AZX9</accession>
<reference evidence="2 3" key="1">
    <citation type="submission" date="2018-08" db="EMBL/GenBank/DDBJ databases">
        <title>Genomic Encyclopedia of Type Strains, Phase IV (KMG-IV): sequencing the most valuable type-strain genomes for metagenomic binning, comparative biology and taxonomic classification.</title>
        <authorList>
            <person name="Goeker M."/>
        </authorList>
    </citation>
    <scope>NUCLEOTIDE SEQUENCE [LARGE SCALE GENOMIC DNA]</scope>
    <source>
        <strain evidence="2 3">DSM 17274</strain>
    </source>
</reference>